<feature type="region of interest" description="Disordered" evidence="1">
    <location>
        <begin position="66"/>
        <end position="123"/>
    </location>
</feature>
<evidence type="ECO:0000313" key="4">
    <source>
        <dbReference type="Proteomes" id="UP000285744"/>
    </source>
</evidence>
<dbReference type="InterPro" id="IPR010640">
    <property type="entry name" value="Low_temperature_requirement_A"/>
</dbReference>
<dbReference type="Proteomes" id="UP000285744">
    <property type="component" value="Unassembled WGS sequence"/>
</dbReference>
<organism evidence="3 4">
    <name type="scientific">Micromonospora globbae</name>
    <dbReference type="NCBI Taxonomy" id="1894969"/>
    <lineage>
        <taxon>Bacteria</taxon>
        <taxon>Bacillati</taxon>
        <taxon>Actinomycetota</taxon>
        <taxon>Actinomycetes</taxon>
        <taxon>Micromonosporales</taxon>
        <taxon>Micromonosporaceae</taxon>
        <taxon>Micromonospora</taxon>
    </lineage>
</organism>
<feature type="transmembrane region" description="Helical" evidence="2">
    <location>
        <begin position="381"/>
        <end position="399"/>
    </location>
</feature>
<feature type="transmembrane region" description="Helical" evidence="2">
    <location>
        <begin position="199"/>
        <end position="219"/>
    </location>
</feature>
<feature type="transmembrane region" description="Helical" evidence="2">
    <location>
        <begin position="486"/>
        <end position="508"/>
    </location>
</feature>
<feature type="transmembrane region" description="Helical" evidence="2">
    <location>
        <begin position="171"/>
        <end position="193"/>
    </location>
</feature>
<dbReference type="Pfam" id="PF06772">
    <property type="entry name" value="LtrA"/>
    <property type="match status" value="1"/>
</dbReference>
<dbReference type="EMBL" id="RAQQ01000001">
    <property type="protein sequence ID" value="RKF29233.1"/>
    <property type="molecule type" value="Genomic_DNA"/>
</dbReference>
<feature type="transmembrane region" description="Helical" evidence="2">
    <location>
        <begin position="292"/>
        <end position="308"/>
    </location>
</feature>
<dbReference type="PANTHER" id="PTHR36840">
    <property type="entry name" value="BLL5714 PROTEIN"/>
    <property type="match status" value="1"/>
</dbReference>
<evidence type="ECO:0000256" key="1">
    <source>
        <dbReference type="SAM" id="MobiDB-lite"/>
    </source>
</evidence>
<keyword evidence="2" id="KW-0472">Membrane</keyword>
<dbReference type="PANTHER" id="PTHR36840:SF1">
    <property type="entry name" value="BLL5714 PROTEIN"/>
    <property type="match status" value="1"/>
</dbReference>
<proteinExistence type="predicted"/>
<protein>
    <submittedName>
        <fullName evidence="3">Low temperature requirement protein A</fullName>
    </submittedName>
</protein>
<keyword evidence="2" id="KW-1133">Transmembrane helix</keyword>
<sequence length="538" mass="58410">MPSRRSLPDLFTPATPITVPPNQRADPMSCTAWATAWLSVAVSCIPGSSAGRTSSAFLTNVRFDPIEASSPPPRRPIRRTPPGAVPVDLRHPPDFPTRLRHAGSAARGAAPDGTTSSSASWELSVPAGPSRRSCECSGDAAATDTKGPDAVTAGRALELLRRPNRPRRATYVELFFDVVFVFAVTRLSNFLFADLTWAGLWRVMLLLAAFWWIWVLTTWMSGRLDPDRPSVQTLIVTVMLASLLMSVAVPTAFGDQALLFAGLYVVSQVGRTVFVVRALRRGGVTAAGGRKVAWWILSAGLWVAGGVVDDARLLLWTVALVIDYSSAELRLPEYDLRGHGLTSSADHLAERFQQFTIIALGDKIIAPALKLAQYHYEIERILALVVSFWTTVLLWRIYFYRAGVLLPAGIVASRDPARYSRSLSHLHLILIAGLVISAASEDVIVSHPVGHNNIVWVAAIAGGPAVFLVGRMLLDKLTFSRVARSRVVGLLLLAVVVPTTVAIPPMLVTTTVNVVLTLVVISDTISWRRHPKEPAPAR</sequence>
<feature type="transmembrane region" description="Helical" evidence="2">
    <location>
        <begin position="231"/>
        <end position="253"/>
    </location>
</feature>
<accession>A0A420F8H7</accession>
<keyword evidence="2" id="KW-0812">Transmembrane</keyword>
<comment type="caution">
    <text evidence="3">The sequence shown here is derived from an EMBL/GenBank/DDBJ whole genome shotgun (WGS) entry which is preliminary data.</text>
</comment>
<reference evidence="3 4" key="1">
    <citation type="journal article" date="2018" name="Int. J. Syst. Evol. Microbiol.">
        <title>Micromonospora globbae sp. nov., an endophytic actinomycete isolated from roots of Globba winitii C. H. Wright.</title>
        <authorList>
            <person name="Kuncharoen N."/>
            <person name="Pittayakhajonwut P."/>
            <person name="Tanasupawat S."/>
        </authorList>
    </citation>
    <scope>NUCLEOTIDE SEQUENCE [LARGE SCALE GENOMIC DNA]</scope>
    <source>
        <strain evidence="3 4">WPS1-2</strain>
    </source>
</reference>
<gene>
    <name evidence="3" type="ORF">D7I43_01295</name>
</gene>
<dbReference type="AlphaFoldDB" id="A0A420F8H7"/>
<feature type="transmembrane region" description="Helical" evidence="2">
    <location>
        <begin position="259"/>
        <end position="280"/>
    </location>
</feature>
<feature type="transmembrane region" description="Helical" evidence="2">
    <location>
        <begin position="454"/>
        <end position="474"/>
    </location>
</feature>
<feature type="region of interest" description="Disordered" evidence="1">
    <location>
        <begin position="1"/>
        <end position="25"/>
    </location>
</feature>
<evidence type="ECO:0000256" key="2">
    <source>
        <dbReference type="SAM" id="Phobius"/>
    </source>
</evidence>
<feature type="transmembrane region" description="Helical" evidence="2">
    <location>
        <begin position="419"/>
        <end position="439"/>
    </location>
</feature>
<evidence type="ECO:0000313" key="3">
    <source>
        <dbReference type="EMBL" id="RKF29233.1"/>
    </source>
</evidence>
<name>A0A420F8H7_9ACTN</name>